<keyword evidence="7" id="KW-0804">Transcription</keyword>
<organism evidence="12 13">
    <name type="scientific">Amphibalanus amphitrite</name>
    <name type="common">Striped barnacle</name>
    <name type="synonym">Balanus amphitrite</name>
    <dbReference type="NCBI Taxonomy" id="1232801"/>
    <lineage>
        <taxon>Eukaryota</taxon>
        <taxon>Metazoa</taxon>
        <taxon>Ecdysozoa</taxon>
        <taxon>Arthropoda</taxon>
        <taxon>Crustacea</taxon>
        <taxon>Multicrustacea</taxon>
        <taxon>Cirripedia</taxon>
        <taxon>Thoracica</taxon>
        <taxon>Thoracicalcarea</taxon>
        <taxon>Balanomorpha</taxon>
        <taxon>Balanoidea</taxon>
        <taxon>Balanidae</taxon>
        <taxon>Amphibalaninae</taxon>
        <taxon>Amphibalanus</taxon>
    </lineage>
</organism>
<gene>
    <name evidence="12" type="primary">odd-2_3</name>
    <name evidence="12" type="ORF">FJT64_017887</name>
</gene>
<dbReference type="AlphaFoldDB" id="A0A6A4WUW0"/>
<dbReference type="Pfam" id="PF13912">
    <property type="entry name" value="zf-C2H2_6"/>
    <property type="match status" value="1"/>
</dbReference>
<reference evidence="12 13" key="1">
    <citation type="submission" date="2019-07" db="EMBL/GenBank/DDBJ databases">
        <title>Draft genome assembly of a fouling barnacle, Amphibalanus amphitrite (Darwin, 1854): The first reference genome for Thecostraca.</title>
        <authorList>
            <person name="Kim W."/>
        </authorList>
    </citation>
    <scope>NUCLEOTIDE SEQUENCE [LARGE SCALE GENOMIC DNA]</scope>
    <source>
        <strain evidence="12">SNU_AA5</strain>
        <tissue evidence="12">Soma without cirri and trophi</tissue>
    </source>
</reference>
<comment type="caution">
    <text evidence="12">The sequence shown here is derived from an EMBL/GenBank/DDBJ whole genome shotgun (WGS) entry which is preliminary data.</text>
</comment>
<feature type="domain" description="C2H2-type" evidence="11">
    <location>
        <begin position="79"/>
        <end position="106"/>
    </location>
</feature>
<dbReference type="FunFam" id="3.30.160.60:FF:002571">
    <property type="entry name" value="Protein odd-skipped-related 2"/>
    <property type="match status" value="1"/>
</dbReference>
<keyword evidence="4 9" id="KW-0863">Zinc-finger</keyword>
<evidence type="ECO:0000256" key="9">
    <source>
        <dbReference type="PROSITE-ProRule" id="PRU00042"/>
    </source>
</evidence>
<accession>A0A6A4WUW0</accession>
<evidence type="ECO:0000256" key="6">
    <source>
        <dbReference type="ARBA" id="ARBA00023015"/>
    </source>
</evidence>
<evidence type="ECO:0000313" key="13">
    <source>
        <dbReference type="Proteomes" id="UP000440578"/>
    </source>
</evidence>
<dbReference type="GO" id="GO:0005634">
    <property type="term" value="C:nucleus"/>
    <property type="evidence" value="ECO:0007669"/>
    <property type="project" value="UniProtKB-SubCell"/>
</dbReference>
<evidence type="ECO:0000256" key="3">
    <source>
        <dbReference type="ARBA" id="ARBA00022737"/>
    </source>
</evidence>
<comment type="subcellular location">
    <subcellularLocation>
        <location evidence="1">Nucleus</location>
    </subcellularLocation>
</comment>
<dbReference type="OrthoDB" id="9451254at2759"/>
<dbReference type="FunFam" id="3.30.160.60:FF:000311">
    <property type="entry name" value="protein odd-skipped-related 2 isoform X1"/>
    <property type="match status" value="1"/>
</dbReference>
<dbReference type="InterPro" id="IPR013087">
    <property type="entry name" value="Znf_C2H2_type"/>
</dbReference>
<evidence type="ECO:0000256" key="8">
    <source>
        <dbReference type="ARBA" id="ARBA00023242"/>
    </source>
</evidence>
<name>A0A6A4WUW0_AMPAM</name>
<keyword evidence="8" id="KW-0539">Nucleus</keyword>
<keyword evidence="6" id="KW-0805">Transcription regulation</keyword>
<dbReference type="Gene3D" id="3.30.160.60">
    <property type="entry name" value="Classic Zinc Finger"/>
    <property type="match status" value="3"/>
</dbReference>
<evidence type="ECO:0000256" key="7">
    <source>
        <dbReference type="ARBA" id="ARBA00023163"/>
    </source>
</evidence>
<keyword evidence="5" id="KW-0862">Zinc</keyword>
<dbReference type="FunFam" id="3.30.160.60:FF:000254">
    <property type="entry name" value="Odd-skipped related transciption factor 1"/>
    <property type="match status" value="1"/>
</dbReference>
<dbReference type="GO" id="GO:0008270">
    <property type="term" value="F:zinc ion binding"/>
    <property type="evidence" value="ECO:0007669"/>
    <property type="project" value="UniProtKB-KW"/>
</dbReference>
<evidence type="ECO:0000256" key="5">
    <source>
        <dbReference type="ARBA" id="ARBA00022833"/>
    </source>
</evidence>
<dbReference type="GO" id="GO:0000977">
    <property type="term" value="F:RNA polymerase II transcription regulatory region sequence-specific DNA binding"/>
    <property type="evidence" value="ECO:0007669"/>
    <property type="project" value="TreeGrafter"/>
</dbReference>
<dbReference type="EMBL" id="VIIS01000247">
    <property type="protein sequence ID" value="KAF0311286.1"/>
    <property type="molecule type" value="Genomic_DNA"/>
</dbReference>
<evidence type="ECO:0000256" key="10">
    <source>
        <dbReference type="SAM" id="MobiDB-lite"/>
    </source>
</evidence>
<feature type="region of interest" description="Disordered" evidence="10">
    <location>
        <begin position="130"/>
        <end position="194"/>
    </location>
</feature>
<keyword evidence="2" id="KW-0479">Metal-binding</keyword>
<feature type="domain" description="C2H2-type" evidence="11">
    <location>
        <begin position="23"/>
        <end position="50"/>
    </location>
</feature>
<dbReference type="PANTHER" id="PTHR14196">
    <property type="entry name" value="ODD-SKIPPED - RELATED"/>
    <property type="match status" value="1"/>
</dbReference>
<dbReference type="InterPro" id="IPR036236">
    <property type="entry name" value="Znf_C2H2_sf"/>
</dbReference>
<dbReference type="Pfam" id="PF00096">
    <property type="entry name" value="zf-C2H2"/>
    <property type="match status" value="2"/>
</dbReference>
<dbReference type="GO" id="GO:0000981">
    <property type="term" value="F:DNA-binding transcription factor activity, RNA polymerase II-specific"/>
    <property type="evidence" value="ECO:0007669"/>
    <property type="project" value="TreeGrafter"/>
</dbReference>
<feature type="region of interest" description="Disordered" evidence="10">
    <location>
        <begin position="206"/>
        <end position="225"/>
    </location>
</feature>
<dbReference type="PANTHER" id="PTHR14196:SF0">
    <property type="entry name" value="PROTEIN BOWEL"/>
    <property type="match status" value="1"/>
</dbReference>
<evidence type="ECO:0000256" key="1">
    <source>
        <dbReference type="ARBA" id="ARBA00004123"/>
    </source>
</evidence>
<dbReference type="PROSITE" id="PS00028">
    <property type="entry name" value="ZINC_FINGER_C2H2_1"/>
    <property type="match status" value="3"/>
</dbReference>
<proteinExistence type="predicted"/>
<evidence type="ECO:0000256" key="4">
    <source>
        <dbReference type="ARBA" id="ARBA00022771"/>
    </source>
</evidence>
<dbReference type="SUPFAM" id="SSF57667">
    <property type="entry name" value="beta-beta-alpha zinc fingers"/>
    <property type="match status" value="2"/>
</dbReference>
<keyword evidence="3" id="KW-0677">Repeat</keyword>
<feature type="domain" description="C2H2-type" evidence="11">
    <location>
        <begin position="51"/>
        <end position="78"/>
    </location>
</feature>
<dbReference type="SMART" id="SM00355">
    <property type="entry name" value="ZnF_C2H2"/>
    <property type="match status" value="3"/>
</dbReference>
<keyword evidence="13" id="KW-1185">Reference proteome</keyword>
<evidence type="ECO:0000259" key="11">
    <source>
        <dbReference type="PROSITE" id="PS50157"/>
    </source>
</evidence>
<evidence type="ECO:0000313" key="12">
    <source>
        <dbReference type="EMBL" id="KAF0311286.1"/>
    </source>
</evidence>
<dbReference type="Proteomes" id="UP000440578">
    <property type="component" value="Unassembled WGS sequence"/>
</dbReference>
<protein>
    <submittedName>
        <fullName evidence="12">Protein odd-skipped-related 2</fullName>
    </submittedName>
</protein>
<dbReference type="PROSITE" id="PS50157">
    <property type="entry name" value="ZINC_FINGER_C2H2_2"/>
    <property type="match status" value="3"/>
</dbReference>
<dbReference type="InterPro" id="IPR050717">
    <property type="entry name" value="C2H2-ZF_Transcription_Reg"/>
</dbReference>
<sequence>MAAGHPGLLLPPVGRAARPKKRYICKYCQREFSKSYNLLIHERTHTDERPFPCDVCGKAFRRQDHLRDHKYTHNKEKPFKCEECGKGFCQARTLAVHRSQHDEGRLARPVCPPVTDKYLSLSPVTGQLSPVTSHPVMSGGQPALRLPQPELGGPRAPRGCQSPSEGGGQGSEVRSETETATESAALSLARPRATNFTIAAIMRSAEELRPVSQSPEQRPASPSSP</sequence>
<evidence type="ECO:0000256" key="2">
    <source>
        <dbReference type="ARBA" id="ARBA00022723"/>
    </source>
</evidence>
<feature type="compositionally biased region" description="Polar residues" evidence="10">
    <location>
        <begin position="211"/>
        <end position="225"/>
    </location>
</feature>